<keyword evidence="1" id="KW-0472">Membrane</keyword>
<dbReference type="GO" id="GO:0008233">
    <property type="term" value="F:peptidase activity"/>
    <property type="evidence" value="ECO:0007669"/>
    <property type="project" value="UniProtKB-KW"/>
</dbReference>
<organism evidence="2 3">
    <name type="scientific">Klebsiella grimontii</name>
    <dbReference type="NCBI Taxonomy" id="2058152"/>
    <lineage>
        <taxon>Bacteria</taxon>
        <taxon>Pseudomonadati</taxon>
        <taxon>Pseudomonadota</taxon>
        <taxon>Gammaproteobacteria</taxon>
        <taxon>Enterobacterales</taxon>
        <taxon>Enterobacteriaceae</taxon>
        <taxon>Klebsiella/Raoultella group</taxon>
        <taxon>Klebsiella</taxon>
    </lineage>
</organism>
<dbReference type="InterPro" id="IPR029045">
    <property type="entry name" value="ClpP/crotonase-like_dom_sf"/>
</dbReference>
<keyword evidence="2" id="KW-0645">Protease</keyword>
<dbReference type="InterPro" id="IPR023562">
    <property type="entry name" value="ClpP/TepA"/>
</dbReference>
<sequence>MNKIVVATSTCIGLPSRIHVWRIFIVRHIPTVAADCLFLVKMKSICVLIITLVIISLLCPALHQLAGVSCMRISKTGKHHNHLKSQGNITSHGKIHMNIKFFIGLSLFVSYCSFAEMHWVKSENIKPAEVKTAKIIYSGEITSRQVSELISALDEINNDYPQADSIKIFISSFGGSMESGYLAMQAIKGSKIPVETINAGMTGSSATLLYCGAQKRFTLAESSFMLHPAASPNMNTEWIRPNDIELLRKDVEDGNKYFKTVYKRCTTLSDEEIKKILYSNDSARYLVASEAEKIKLSQGTLAGILPTSVAYYITNDTK</sequence>
<keyword evidence="2" id="KW-0378">Hydrolase</keyword>
<gene>
    <name evidence="2" type="ORF">AAFL32_25030</name>
</gene>
<dbReference type="EMBL" id="JBCGEM010000028">
    <property type="protein sequence ID" value="MEM0627148.1"/>
    <property type="molecule type" value="Genomic_DNA"/>
</dbReference>
<dbReference type="Proteomes" id="UP001458070">
    <property type="component" value="Unassembled WGS sequence"/>
</dbReference>
<keyword evidence="1" id="KW-0812">Transmembrane</keyword>
<feature type="transmembrane region" description="Helical" evidence="1">
    <location>
        <begin position="47"/>
        <end position="66"/>
    </location>
</feature>
<reference evidence="2 3" key="1">
    <citation type="submission" date="2024-04" db="EMBL/GenBank/DDBJ databases">
        <title>Draft genome assemblies of urinary isolates.</title>
        <authorList>
            <person name="Appleberry H."/>
            <person name="Kula A."/>
            <person name="Wolfe A.J."/>
            <person name="Putonti C."/>
        </authorList>
    </citation>
    <scope>NUCLEOTIDE SEQUENCE [LARGE SCALE GENOMIC DNA]</scope>
    <source>
        <strain evidence="2 3">UMB12529</strain>
    </source>
</reference>
<evidence type="ECO:0000256" key="1">
    <source>
        <dbReference type="SAM" id="Phobius"/>
    </source>
</evidence>
<accession>A0ABU9PAR1</accession>
<dbReference type="RefSeq" id="WP_134878544.1">
    <property type="nucleotide sequence ID" value="NZ_CABGKG010000005.1"/>
</dbReference>
<name>A0ABU9PAR1_9ENTR</name>
<evidence type="ECO:0000313" key="2">
    <source>
        <dbReference type="EMBL" id="MEM0627148.1"/>
    </source>
</evidence>
<dbReference type="Gene3D" id="3.90.226.10">
    <property type="entry name" value="2-enoyl-CoA Hydratase, Chain A, domain 1"/>
    <property type="match status" value="1"/>
</dbReference>
<proteinExistence type="predicted"/>
<evidence type="ECO:0000313" key="3">
    <source>
        <dbReference type="Proteomes" id="UP001458070"/>
    </source>
</evidence>
<keyword evidence="1" id="KW-1133">Transmembrane helix</keyword>
<comment type="caution">
    <text evidence="2">The sequence shown here is derived from an EMBL/GenBank/DDBJ whole genome shotgun (WGS) entry which is preliminary data.</text>
</comment>
<keyword evidence="3" id="KW-1185">Reference proteome</keyword>
<dbReference type="Pfam" id="PF00574">
    <property type="entry name" value="CLP_protease"/>
    <property type="match status" value="1"/>
</dbReference>
<dbReference type="GO" id="GO:0006508">
    <property type="term" value="P:proteolysis"/>
    <property type="evidence" value="ECO:0007669"/>
    <property type="project" value="UniProtKB-KW"/>
</dbReference>
<dbReference type="SUPFAM" id="SSF52096">
    <property type="entry name" value="ClpP/crotonase"/>
    <property type="match status" value="1"/>
</dbReference>
<protein>
    <submittedName>
        <fullName evidence="2">ATP-dependent Clp protease proteolytic subunit</fullName>
    </submittedName>
</protein>